<dbReference type="STRING" id="2074.BG845_04959"/>
<evidence type="ECO:0000256" key="3">
    <source>
        <dbReference type="ARBA" id="ARBA00023027"/>
    </source>
</evidence>
<name>A0A1Y2MPB9_PSEAH</name>
<dbReference type="InterPro" id="IPR020904">
    <property type="entry name" value="Sc_DH/Rdtase_CS"/>
</dbReference>
<reference evidence="5 6" key="1">
    <citation type="submission" date="2016-09" db="EMBL/GenBank/DDBJ databases">
        <title>Pseudonocardia autotrophica DSM535, a candidate organism with high potential of specific P450 cytochromes.</title>
        <authorList>
            <person name="Grumaz C."/>
            <person name="Vainshtein Y."/>
            <person name="Kirstahler P."/>
            <person name="Sohn K."/>
        </authorList>
    </citation>
    <scope>NUCLEOTIDE SEQUENCE [LARGE SCALE GENOMIC DNA]</scope>
    <source>
        <strain evidence="5 6">DSM 535</strain>
    </source>
</reference>
<evidence type="ECO:0000313" key="6">
    <source>
        <dbReference type="Proteomes" id="UP000194360"/>
    </source>
</evidence>
<dbReference type="PANTHER" id="PTHR24321:SF8">
    <property type="entry name" value="ESTRADIOL 17-BETA-DEHYDROGENASE 8-RELATED"/>
    <property type="match status" value="1"/>
</dbReference>
<dbReference type="FunFam" id="3.40.50.720:FF:000084">
    <property type="entry name" value="Short-chain dehydrogenase reductase"/>
    <property type="match status" value="1"/>
</dbReference>
<dbReference type="EMBL" id="MIGB01000033">
    <property type="protein sequence ID" value="OSY37076.1"/>
    <property type="molecule type" value="Genomic_DNA"/>
</dbReference>
<comment type="caution">
    <text evidence="5">The sequence shown here is derived from an EMBL/GenBank/DDBJ whole genome shotgun (WGS) entry which is preliminary data.</text>
</comment>
<evidence type="ECO:0000256" key="1">
    <source>
        <dbReference type="ARBA" id="ARBA00006484"/>
    </source>
</evidence>
<evidence type="ECO:0000313" key="5">
    <source>
        <dbReference type="EMBL" id="OSY37076.1"/>
    </source>
</evidence>
<dbReference type="EC" id="1.1.1.-" evidence="5"/>
<dbReference type="NCBIfam" id="NF009467">
    <property type="entry name" value="PRK12826.1-3"/>
    <property type="match status" value="1"/>
</dbReference>
<protein>
    <submittedName>
        <fullName evidence="5">(-)-trans-carveol dehydrogenase</fullName>
        <ecNumber evidence="5">1.1.1.-</ecNumber>
    </submittedName>
</protein>
<dbReference type="CDD" id="cd05233">
    <property type="entry name" value="SDR_c"/>
    <property type="match status" value="1"/>
</dbReference>
<keyword evidence="2 5" id="KW-0560">Oxidoreductase</keyword>
<dbReference type="Proteomes" id="UP000194360">
    <property type="component" value="Unassembled WGS sequence"/>
</dbReference>
<dbReference type="RefSeq" id="WP_085915112.1">
    <property type="nucleotide sequence ID" value="NZ_AP018920.1"/>
</dbReference>
<dbReference type="Gene3D" id="3.40.50.720">
    <property type="entry name" value="NAD(P)-binding Rossmann-like Domain"/>
    <property type="match status" value="1"/>
</dbReference>
<evidence type="ECO:0000256" key="2">
    <source>
        <dbReference type="ARBA" id="ARBA00023002"/>
    </source>
</evidence>
<comment type="similarity">
    <text evidence="1 4">Belongs to the short-chain dehydrogenases/reductases (SDR) family.</text>
</comment>
<dbReference type="PRINTS" id="PR00081">
    <property type="entry name" value="GDHRDH"/>
</dbReference>
<dbReference type="GO" id="GO:0016491">
    <property type="term" value="F:oxidoreductase activity"/>
    <property type="evidence" value="ECO:0007669"/>
    <property type="project" value="UniProtKB-KW"/>
</dbReference>
<dbReference type="OrthoDB" id="3206777at2"/>
<accession>A0A1Y2MPB9</accession>
<dbReference type="InterPro" id="IPR002347">
    <property type="entry name" value="SDR_fam"/>
</dbReference>
<dbReference type="PRINTS" id="PR00080">
    <property type="entry name" value="SDRFAMILY"/>
</dbReference>
<evidence type="ECO:0000256" key="4">
    <source>
        <dbReference type="RuleBase" id="RU000363"/>
    </source>
</evidence>
<dbReference type="NCBIfam" id="TIGR03971">
    <property type="entry name" value="SDR_subfam_1"/>
    <property type="match status" value="1"/>
</dbReference>
<organism evidence="5 6">
    <name type="scientific">Pseudonocardia autotrophica</name>
    <name type="common">Amycolata autotrophica</name>
    <name type="synonym">Nocardia autotrophica</name>
    <dbReference type="NCBI Taxonomy" id="2074"/>
    <lineage>
        <taxon>Bacteria</taxon>
        <taxon>Bacillati</taxon>
        <taxon>Actinomycetota</taxon>
        <taxon>Actinomycetes</taxon>
        <taxon>Pseudonocardiales</taxon>
        <taxon>Pseudonocardiaceae</taxon>
        <taxon>Pseudonocardia</taxon>
    </lineage>
</organism>
<sequence>MSGGLEGKVAFVTGAARGQGRSHAIELAKAGADVILVDVAEELPELRLGYPLGTAEELAETVAQVEALDRRAVSARVDVRDGQALGAALDAAVAELGRLDVVVANAGIAASKVAAHEITDEDWEQMLAINLTGVWKTCRAAVPHLIAGGRGGSMVLTSSMAGLRGYQGIGAYSAAKHGVVGLMRVLASELAPHSIRVNSVHPTQVDTPMVQNETTYKIFRPDLEDPTREDFTEASASMHALPAPWADPWDISRAVVFLASEDSRLITGVPLPIDAGLLVK</sequence>
<dbReference type="SUPFAM" id="SSF51735">
    <property type="entry name" value="NAD(P)-binding Rossmann-fold domains"/>
    <property type="match status" value="1"/>
</dbReference>
<dbReference type="PROSITE" id="PS00061">
    <property type="entry name" value="ADH_SHORT"/>
    <property type="match status" value="1"/>
</dbReference>
<dbReference type="AlphaFoldDB" id="A0A1Y2MPB9"/>
<dbReference type="InterPro" id="IPR036291">
    <property type="entry name" value="NAD(P)-bd_dom_sf"/>
</dbReference>
<gene>
    <name evidence="5" type="primary">limC_4</name>
    <name evidence="5" type="ORF">BG845_04959</name>
</gene>
<dbReference type="Pfam" id="PF00106">
    <property type="entry name" value="adh_short"/>
    <property type="match status" value="1"/>
</dbReference>
<dbReference type="InterPro" id="IPR023985">
    <property type="entry name" value="SDR_subfam_1"/>
</dbReference>
<keyword evidence="3" id="KW-0520">NAD</keyword>
<proteinExistence type="inferred from homology"/>
<dbReference type="PANTHER" id="PTHR24321">
    <property type="entry name" value="DEHYDROGENASES, SHORT CHAIN"/>
    <property type="match status" value="1"/>
</dbReference>
<keyword evidence="6" id="KW-1185">Reference proteome</keyword>